<comment type="caution">
    <text evidence="6">The sequence shown here is derived from an EMBL/GenBank/DDBJ whole genome shotgun (WGS) entry which is preliminary data.</text>
</comment>
<feature type="domain" description="HTH cro/C1-type" evidence="5">
    <location>
        <begin position="32"/>
        <end position="76"/>
    </location>
</feature>
<dbReference type="CDD" id="cd06267">
    <property type="entry name" value="PBP1_LacI_sugar_binding-like"/>
    <property type="match status" value="1"/>
</dbReference>
<dbReference type="InterPro" id="IPR001387">
    <property type="entry name" value="Cro/C1-type_HTH"/>
</dbReference>
<gene>
    <name evidence="6" type="ORF">KSF_095140</name>
</gene>
<dbReference type="GO" id="GO:0003700">
    <property type="term" value="F:DNA-binding transcription factor activity"/>
    <property type="evidence" value="ECO:0007669"/>
    <property type="project" value="TreeGrafter"/>
</dbReference>
<evidence type="ECO:0000313" key="6">
    <source>
        <dbReference type="EMBL" id="GHO99466.1"/>
    </source>
</evidence>
<dbReference type="GO" id="GO:0000976">
    <property type="term" value="F:transcription cis-regulatory region binding"/>
    <property type="evidence" value="ECO:0007669"/>
    <property type="project" value="TreeGrafter"/>
</dbReference>
<dbReference type="Pfam" id="PF13377">
    <property type="entry name" value="Peripla_BP_3"/>
    <property type="match status" value="1"/>
</dbReference>
<reference evidence="6" key="1">
    <citation type="submission" date="2020-10" db="EMBL/GenBank/DDBJ databases">
        <title>Taxonomic study of unclassified bacteria belonging to the class Ktedonobacteria.</title>
        <authorList>
            <person name="Yabe S."/>
            <person name="Wang C.M."/>
            <person name="Zheng Y."/>
            <person name="Sakai Y."/>
            <person name="Cavaletti L."/>
            <person name="Monciardini P."/>
            <person name="Donadio S."/>
        </authorList>
    </citation>
    <scope>NUCLEOTIDE SEQUENCE</scope>
    <source>
        <strain evidence="6">ID150040</strain>
    </source>
</reference>
<keyword evidence="3" id="KW-0804">Transcription</keyword>
<evidence type="ECO:0000256" key="3">
    <source>
        <dbReference type="ARBA" id="ARBA00023163"/>
    </source>
</evidence>
<dbReference type="Proteomes" id="UP000597444">
    <property type="component" value="Unassembled WGS sequence"/>
</dbReference>
<dbReference type="Pfam" id="PF13443">
    <property type="entry name" value="HTH_26"/>
    <property type="match status" value="1"/>
</dbReference>
<keyword evidence="2" id="KW-0238">DNA-binding</keyword>
<evidence type="ECO:0008006" key="8">
    <source>
        <dbReference type="Google" id="ProtNLM"/>
    </source>
</evidence>
<dbReference type="RefSeq" id="WP_220210108.1">
    <property type="nucleotide sequence ID" value="NZ_BNJK01000002.1"/>
</dbReference>
<dbReference type="InterPro" id="IPR046335">
    <property type="entry name" value="LacI/GalR-like_sensor"/>
</dbReference>
<organism evidence="6 7">
    <name type="scientific">Reticulibacter mediterranei</name>
    <dbReference type="NCBI Taxonomy" id="2778369"/>
    <lineage>
        <taxon>Bacteria</taxon>
        <taxon>Bacillati</taxon>
        <taxon>Chloroflexota</taxon>
        <taxon>Ktedonobacteria</taxon>
        <taxon>Ktedonobacterales</taxon>
        <taxon>Reticulibacteraceae</taxon>
        <taxon>Reticulibacter</taxon>
    </lineage>
</organism>
<accession>A0A8J3J0Q3</accession>
<proteinExistence type="predicted"/>
<evidence type="ECO:0000259" key="4">
    <source>
        <dbReference type="Pfam" id="PF13377"/>
    </source>
</evidence>
<keyword evidence="7" id="KW-1185">Reference proteome</keyword>
<evidence type="ECO:0000256" key="2">
    <source>
        <dbReference type="ARBA" id="ARBA00023125"/>
    </source>
</evidence>
<evidence type="ECO:0000313" key="7">
    <source>
        <dbReference type="Proteomes" id="UP000597444"/>
    </source>
</evidence>
<dbReference type="Gene3D" id="3.40.50.2300">
    <property type="match status" value="2"/>
</dbReference>
<sequence length="432" mass="47421">MPIEWDLKQWLAVKYQIYRPSELQALLEEKAGLQLSLQAISSLLNNVPGALRLSTMQALCTALNCSLNDFCRVFPDQAATSHHLGMPLERERSERDPSHAPIQSSVEGALHEMVVNILKEQGLLPRAQEVGTSACSTISILLPRWVWSVIPDLTRGIVEGIGEHSAYTIAMYSMSDEYEQSEERALFDRFLARPLSAGLIAIFPGQQTAKLASLTRQGVPVVVIDDQAMYMTHWVGVDNIEGAYMAVRHLIGLGHRRIAHIQGPTSYLVSHARYEGYCRALVEAGILPDPRLVLEGDFLPPSGRACARDLFALPLEKRPTAIFAASDQMAYGVLAAAEEVGLSVPGDVALVGFDDDHPSAYARPPLTTVRQPYFEMGRQSVALLLSLIDKQQAPLSSQQARHIELQAHLVVRESCGANYQSAVQPSPKPTIS</sequence>
<keyword evidence="1" id="KW-0805">Transcription regulation</keyword>
<dbReference type="SUPFAM" id="SSF53822">
    <property type="entry name" value="Periplasmic binding protein-like I"/>
    <property type="match status" value="1"/>
</dbReference>
<evidence type="ECO:0000256" key="1">
    <source>
        <dbReference type="ARBA" id="ARBA00023015"/>
    </source>
</evidence>
<dbReference type="EMBL" id="BNJK01000002">
    <property type="protein sequence ID" value="GHO99466.1"/>
    <property type="molecule type" value="Genomic_DNA"/>
</dbReference>
<dbReference type="PANTHER" id="PTHR30146:SF109">
    <property type="entry name" value="HTH-TYPE TRANSCRIPTIONAL REGULATOR GALS"/>
    <property type="match status" value="1"/>
</dbReference>
<dbReference type="PANTHER" id="PTHR30146">
    <property type="entry name" value="LACI-RELATED TRANSCRIPTIONAL REPRESSOR"/>
    <property type="match status" value="1"/>
</dbReference>
<name>A0A8J3J0Q3_9CHLR</name>
<dbReference type="AlphaFoldDB" id="A0A8J3J0Q3"/>
<feature type="domain" description="Transcriptional regulator LacI/GalR-like sensor" evidence="4">
    <location>
        <begin position="247"/>
        <end position="415"/>
    </location>
</feature>
<protein>
    <recommendedName>
        <fullName evidence="8">LacI family transcriptional regulator</fullName>
    </recommendedName>
</protein>
<evidence type="ECO:0000259" key="5">
    <source>
        <dbReference type="Pfam" id="PF13443"/>
    </source>
</evidence>
<dbReference type="InterPro" id="IPR028082">
    <property type="entry name" value="Peripla_BP_I"/>
</dbReference>